<dbReference type="InterPro" id="IPR017039">
    <property type="entry name" value="Virul_fac_BrkB"/>
</dbReference>
<keyword evidence="4 6" id="KW-1133">Transmembrane helix</keyword>
<sequence>MDAPAWWRLDDGVGRSPGTFAHLGGTVVGQQAREPLGERGRSADVPNDIPKRGWQDIAWRVVRAARRDRVTMFAAGVAFYALLALFPTIAAVVSVWGLLFDPVEAGRQLYTISRFMPPDAANLIDQQAQDVVESTESGNVLTALAGLLIAMFIASKAVSVLVIGLNAVYGEQEQRSLLYRGVVLVSLTFGLICMTLVSLGFIAIVPALVDRLMIEPPMDRVLQWLRWPALLVLMSLLIALLYRFAPYRRSPQWRWLSYGTLFATLMWLLGSGGLSLYVRYFSTFSELYGSIGAVVALMLWFWLSAFVVLFGAELNCEMERQTCHDTTVGEARPLGEREAFAADTIGIENPWNSDRAARQRPPCDGGQE</sequence>
<dbReference type="NCBIfam" id="TIGR00765">
    <property type="entry name" value="yihY_not_rbn"/>
    <property type="match status" value="1"/>
</dbReference>
<name>A0ABQ6XDI9_9GAMM</name>
<keyword evidence="3 6" id="KW-0812">Transmembrane</keyword>
<keyword evidence="5 6" id="KW-0472">Membrane</keyword>
<feature type="transmembrane region" description="Helical" evidence="6">
    <location>
        <begin position="290"/>
        <end position="312"/>
    </location>
</feature>
<evidence type="ECO:0000256" key="5">
    <source>
        <dbReference type="ARBA" id="ARBA00023136"/>
    </source>
</evidence>
<dbReference type="PANTHER" id="PTHR30213">
    <property type="entry name" value="INNER MEMBRANE PROTEIN YHJD"/>
    <property type="match status" value="1"/>
</dbReference>
<proteinExistence type="predicted"/>
<reference evidence="7 8" key="1">
    <citation type="submission" date="2019-09" db="EMBL/GenBank/DDBJ databases">
        <title>The Halomonas whole genome shotgun (WGS).</title>
        <authorList>
            <person name="Xie Z."/>
        </authorList>
    </citation>
    <scope>NUCLEOTIDE SEQUENCE [LARGE SCALE GENOMIC DNA]</scope>
    <source>
        <strain evidence="7 8">NBT06E8</strain>
    </source>
</reference>
<evidence type="ECO:0000313" key="8">
    <source>
        <dbReference type="Proteomes" id="UP000466130"/>
    </source>
</evidence>
<keyword evidence="2" id="KW-1003">Cell membrane</keyword>
<dbReference type="PANTHER" id="PTHR30213:SF0">
    <property type="entry name" value="UPF0761 MEMBRANE PROTEIN YIHY"/>
    <property type="match status" value="1"/>
</dbReference>
<evidence type="ECO:0000256" key="3">
    <source>
        <dbReference type="ARBA" id="ARBA00022692"/>
    </source>
</evidence>
<evidence type="ECO:0000256" key="6">
    <source>
        <dbReference type="SAM" id="Phobius"/>
    </source>
</evidence>
<comment type="subcellular location">
    <subcellularLocation>
        <location evidence="1">Cell membrane</location>
        <topology evidence="1">Multi-pass membrane protein</topology>
    </subcellularLocation>
</comment>
<feature type="transmembrane region" description="Helical" evidence="6">
    <location>
        <begin position="140"/>
        <end position="165"/>
    </location>
</feature>
<evidence type="ECO:0000313" key="7">
    <source>
        <dbReference type="EMBL" id="KAE8439555.1"/>
    </source>
</evidence>
<dbReference type="Pfam" id="PF03631">
    <property type="entry name" value="Virul_fac_BrkB"/>
    <property type="match status" value="1"/>
</dbReference>
<dbReference type="Proteomes" id="UP000466130">
    <property type="component" value="Unassembled WGS sequence"/>
</dbReference>
<feature type="transmembrane region" description="Helical" evidence="6">
    <location>
        <begin position="256"/>
        <end position="278"/>
    </location>
</feature>
<feature type="transmembrane region" description="Helical" evidence="6">
    <location>
        <begin position="70"/>
        <end position="99"/>
    </location>
</feature>
<feature type="transmembrane region" description="Helical" evidence="6">
    <location>
        <begin position="224"/>
        <end position="244"/>
    </location>
</feature>
<evidence type="ECO:0000256" key="2">
    <source>
        <dbReference type="ARBA" id="ARBA00022475"/>
    </source>
</evidence>
<dbReference type="EMBL" id="VWRT01000002">
    <property type="protein sequence ID" value="KAE8439555.1"/>
    <property type="molecule type" value="Genomic_DNA"/>
</dbReference>
<accession>A0ABQ6XDI9</accession>
<keyword evidence="8" id="KW-1185">Reference proteome</keyword>
<feature type="transmembrane region" description="Helical" evidence="6">
    <location>
        <begin position="177"/>
        <end position="204"/>
    </location>
</feature>
<evidence type="ECO:0000256" key="1">
    <source>
        <dbReference type="ARBA" id="ARBA00004651"/>
    </source>
</evidence>
<protein>
    <submittedName>
        <fullName evidence="7">YihY/virulence factor BrkB family protein</fullName>
    </submittedName>
</protein>
<evidence type="ECO:0000256" key="4">
    <source>
        <dbReference type="ARBA" id="ARBA00022989"/>
    </source>
</evidence>
<comment type="caution">
    <text evidence="7">The sequence shown here is derived from an EMBL/GenBank/DDBJ whole genome shotgun (WGS) entry which is preliminary data.</text>
</comment>
<organism evidence="7 8">
    <name type="scientific">Vreelandella piezotolerans</name>
    <dbReference type="NCBI Taxonomy" id="2609667"/>
    <lineage>
        <taxon>Bacteria</taxon>
        <taxon>Pseudomonadati</taxon>
        <taxon>Pseudomonadota</taxon>
        <taxon>Gammaproteobacteria</taxon>
        <taxon>Oceanospirillales</taxon>
        <taxon>Halomonadaceae</taxon>
        <taxon>Vreelandella</taxon>
    </lineage>
</organism>
<gene>
    <name evidence="7" type="ORF">F1978_04870</name>
</gene>